<dbReference type="HOGENOM" id="CLU_018003_2_0_1"/>
<sequence>MSDRYSQSSGWNTPERGSSRHQHYGKYHQNASRRPAVMLAVMGVTGVGKTSFVNVAMGQDRVWDNSLESSTTGIQRSEPIPYYDFPDGREVVLLDTPGFDNADIPDIEVLARLVEYLKDLSREDNYLAGIIYLHRITDVRMTHSAAANIQLLGALCGEHFLPKVTLVTSMWDSIRPDLGADRERELANGYWSDFLENGAVYERYDGTPDAARRIIARYLGDGGSSVVRPSIAQQVIDEERLLQDSDAGRLALETLREKVKHSEQRLREARELQMYDQIAQHQAELQHNSAKLAEYMSGWGNNATSSSYSPQVSQASGTPDSPWTWSQEYGNYYRINKHGNYIWAPSGSG</sequence>
<dbReference type="SUPFAM" id="SSF52540">
    <property type="entry name" value="P-loop containing nucleoside triphosphate hydrolases"/>
    <property type="match status" value="1"/>
</dbReference>
<dbReference type="EMBL" id="KN832870">
    <property type="protein sequence ID" value="KIN06822.1"/>
    <property type="molecule type" value="Genomic_DNA"/>
</dbReference>
<feature type="compositionally biased region" description="Polar residues" evidence="1">
    <location>
        <begin position="1"/>
        <end position="16"/>
    </location>
</feature>
<reference evidence="2 3" key="1">
    <citation type="submission" date="2014-04" db="EMBL/GenBank/DDBJ databases">
        <authorList>
            <consortium name="DOE Joint Genome Institute"/>
            <person name="Kuo A."/>
            <person name="Martino E."/>
            <person name="Perotto S."/>
            <person name="Kohler A."/>
            <person name="Nagy L.G."/>
            <person name="Floudas D."/>
            <person name="Copeland A."/>
            <person name="Barry K.W."/>
            <person name="Cichocki N."/>
            <person name="Veneault-Fourrey C."/>
            <person name="LaButti K."/>
            <person name="Lindquist E.A."/>
            <person name="Lipzen A."/>
            <person name="Lundell T."/>
            <person name="Morin E."/>
            <person name="Murat C."/>
            <person name="Sun H."/>
            <person name="Tunlid A."/>
            <person name="Henrissat B."/>
            <person name="Grigoriev I.V."/>
            <person name="Hibbett D.S."/>
            <person name="Martin F."/>
            <person name="Nordberg H.P."/>
            <person name="Cantor M.N."/>
            <person name="Hua S.X."/>
        </authorList>
    </citation>
    <scope>NUCLEOTIDE SEQUENCE [LARGE SCALE GENOMIC DNA]</scope>
    <source>
        <strain evidence="2 3">Zn</strain>
    </source>
</reference>
<evidence type="ECO:0000313" key="3">
    <source>
        <dbReference type="Proteomes" id="UP000054321"/>
    </source>
</evidence>
<evidence type="ECO:0000313" key="2">
    <source>
        <dbReference type="EMBL" id="KIN06822.1"/>
    </source>
</evidence>
<organism evidence="2 3">
    <name type="scientific">Oidiodendron maius (strain Zn)</name>
    <dbReference type="NCBI Taxonomy" id="913774"/>
    <lineage>
        <taxon>Eukaryota</taxon>
        <taxon>Fungi</taxon>
        <taxon>Dikarya</taxon>
        <taxon>Ascomycota</taxon>
        <taxon>Pezizomycotina</taxon>
        <taxon>Leotiomycetes</taxon>
        <taxon>Leotiomycetes incertae sedis</taxon>
        <taxon>Myxotrichaceae</taxon>
        <taxon>Oidiodendron</taxon>
    </lineage>
</organism>
<name>A0A0C3HX62_OIDMZ</name>
<dbReference type="AlphaFoldDB" id="A0A0C3HX62"/>
<accession>A0A0C3HX62</accession>
<dbReference type="OrthoDB" id="8954335at2759"/>
<dbReference type="STRING" id="913774.A0A0C3HX62"/>
<dbReference type="Proteomes" id="UP000054321">
    <property type="component" value="Unassembled WGS sequence"/>
</dbReference>
<dbReference type="Gene3D" id="3.40.50.300">
    <property type="entry name" value="P-loop containing nucleotide triphosphate hydrolases"/>
    <property type="match status" value="1"/>
</dbReference>
<feature type="region of interest" description="Disordered" evidence="1">
    <location>
        <begin position="1"/>
        <end position="29"/>
    </location>
</feature>
<dbReference type="CDD" id="cd00882">
    <property type="entry name" value="Ras_like_GTPase"/>
    <property type="match status" value="1"/>
</dbReference>
<proteinExistence type="predicted"/>
<evidence type="ECO:0000256" key="1">
    <source>
        <dbReference type="SAM" id="MobiDB-lite"/>
    </source>
</evidence>
<gene>
    <name evidence="2" type="ORF">OIDMADRAFT_150108</name>
</gene>
<keyword evidence="3" id="KW-1185">Reference proteome</keyword>
<dbReference type="GO" id="GO:0005525">
    <property type="term" value="F:GTP binding"/>
    <property type="evidence" value="ECO:0007669"/>
    <property type="project" value="InterPro"/>
</dbReference>
<reference evidence="3" key="2">
    <citation type="submission" date="2015-01" db="EMBL/GenBank/DDBJ databases">
        <title>Evolutionary Origins and Diversification of the Mycorrhizal Mutualists.</title>
        <authorList>
            <consortium name="DOE Joint Genome Institute"/>
            <consortium name="Mycorrhizal Genomics Consortium"/>
            <person name="Kohler A."/>
            <person name="Kuo A."/>
            <person name="Nagy L.G."/>
            <person name="Floudas D."/>
            <person name="Copeland A."/>
            <person name="Barry K.W."/>
            <person name="Cichocki N."/>
            <person name="Veneault-Fourrey C."/>
            <person name="LaButti K."/>
            <person name="Lindquist E.A."/>
            <person name="Lipzen A."/>
            <person name="Lundell T."/>
            <person name="Morin E."/>
            <person name="Murat C."/>
            <person name="Riley R."/>
            <person name="Ohm R."/>
            <person name="Sun H."/>
            <person name="Tunlid A."/>
            <person name="Henrissat B."/>
            <person name="Grigoriev I.V."/>
            <person name="Hibbett D.S."/>
            <person name="Martin F."/>
        </authorList>
    </citation>
    <scope>NUCLEOTIDE SEQUENCE [LARGE SCALE GENOMIC DNA]</scope>
    <source>
        <strain evidence="3">Zn</strain>
    </source>
</reference>
<dbReference type="InParanoid" id="A0A0C3HX62"/>
<protein>
    <submittedName>
        <fullName evidence="2">Uncharacterized protein</fullName>
    </submittedName>
</protein>
<dbReference type="InterPro" id="IPR027417">
    <property type="entry name" value="P-loop_NTPase"/>
</dbReference>